<dbReference type="Pfam" id="PF04055">
    <property type="entry name" value="Radical_SAM"/>
    <property type="match status" value="1"/>
</dbReference>
<keyword evidence="3" id="KW-0949">S-adenosyl-L-methionine</keyword>
<reference evidence="13 14" key="1">
    <citation type="submission" date="2019-04" db="EMBL/GenBank/DDBJ databases">
        <title>Friends and foes A comparative genomics study of 23 Aspergillus species from section Flavi.</title>
        <authorList>
            <consortium name="DOE Joint Genome Institute"/>
            <person name="Kjaerbolling I."/>
            <person name="Vesth T."/>
            <person name="Frisvad J.C."/>
            <person name="Nybo J.L."/>
            <person name="Theobald S."/>
            <person name="Kildgaard S."/>
            <person name="Isbrandt T."/>
            <person name="Kuo A."/>
            <person name="Sato A."/>
            <person name="Lyhne E.K."/>
            <person name="Kogle M.E."/>
            <person name="Wiebenga A."/>
            <person name="Kun R.S."/>
            <person name="Lubbers R.J."/>
            <person name="Makela M.R."/>
            <person name="Barry K."/>
            <person name="Chovatia M."/>
            <person name="Clum A."/>
            <person name="Daum C."/>
            <person name="Haridas S."/>
            <person name="He G."/>
            <person name="LaButti K."/>
            <person name="Lipzen A."/>
            <person name="Mondo S."/>
            <person name="Riley R."/>
            <person name="Salamov A."/>
            <person name="Simmons B.A."/>
            <person name="Magnuson J.K."/>
            <person name="Henrissat B."/>
            <person name="Mortensen U.H."/>
            <person name="Larsen T.O."/>
            <person name="Devries R.P."/>
            <person name="Grigoriev I.V."/>
            <person name="Machida M."/>
            <person name="Baker S.E."/>
            <person name="Andersen M.R."/>
        </authorList>
    </citation>
    <scope>NUCLEOTIDE SEQUENCE [LARGE SCALE GENOMIC DNA]</scope>
    <source>
        <strain evidence="13 14">IBT 18842</strain>
    </source>
</reference>
<gene>
    <name evidence="13" type="ORF">BDV25DRAFT_129445</name>
</gene>
<comment type="subcellular location">
    <subcellularLocation>
        <location evidence="1">Membrane</location>
        <topology evidence="1">Multi-pass membrane protein</topology>
    </subcellularLocation>
</comment>
<dbReference type="InterPro" id="IPR007197">
    <property type="entry name" value="rSAM"/>
</dbReference>
<keyword evidence="6 11" id="KW-1133">Transmembrane helix</keyword>
<protein>
    <submittedName>
        <fullName evidence="13">Integral membrane protein DUF92-domain-containing protein</fullName>
    </submittedName>
</protein>
<dbReference type="Gene3D" id="3.20.20.70">
    <property type="entry name" value="Aldolase class I"/>
    <property type="match status" value="1"/>
</dbReference>
<dbReference type="GO" id="GO:0051536">
    <property type="term" value="F:iron-sulfur cluster binding"/>
    <property type="evidence" value="ECO:0007669"/>
    <property type="project" value="UniProtKB-KW"/>
</dbReference>
<keyword evidence="9 11" id="KW-0472">Membrane</keyword>
<feature type="region of interest" description="Disordered" evidence="10">
    <location>
        <begin position="614"/>
        <end position="646"/>
    </location>
</feature>
<dbReference type="GO" id="GO:0003824">
    <property type="term" value="F:catalytic activity"/>
    <property type="evidence" value="ECO:0007669"/>
    <property type="project" value="InterPro"/>
</dbReference>
<evidence type="ECO:0000256" key="7">
    <source>
        <dbReference type="ARBA" id="ARBA00023004"/>
    </source>
</evidence>
<evidence type="ECO:0000256" key="8">
    <source>
        <dbReference type="ARBA" id="ARBA00023014"/>
    </source>
</evidence>
<dbReference type="Pfam" id="PF01940">
    <property type="entry name" value="DUF92"/>
    <property type="match status" value="1"/>
</dbReference>
<dbReference type="OrthoDB" id="1856718at2759"/>
<evidence type="ECO:0000313" key="13">
    <source>
        <dbReference type="EMBL" id="KAE8150603.1"/>
    </source>
</evidence>
<dbReference type="PANTHER" id="PTHR43075">
    <property type="entry name" value="FORMATE LYASE ACTIVATING ENZYME, PUTATIVE (AFU_ORTHOLOGUE AFUA_2G15630)-RELATED"/>
    <property type="match status" value="1"/>
</dbReference>
<dbReference type="CDD" id="cd01335">
    <property type="entry name" value="Radical_SAM"/>
    <property type="match status" value="1"/>
</dbReference>
<feature type="transmembrane region" description="Helical" evidence="11">
    <location>
        <begin position="527"/>
        <end position="550"/>
    </location>
</feature>
<dbReference type="InterPro" id="IPR058240">
    <property type="entry name" value="rSAM_sf"/>
</dbReference>
<dbReference type="InterPro" id="IPR040085">
    <property type="entry name" value="MJ0674-like"/>
</dbReference>
<evidence type="ECO:0000256" key="4">
    <source>
        <dbReference type="ARBA" id="ARBA00022692"/>
    </source>
</evidence>
<dbReference type="SUPFAM" id="SSF102114">
    <property type="entry name" value="Radical SAM enzymes"/>
    <property type="match status" value="1"/>
</dbReference>
<sequence length="694" mass="75511">MNRLSGSLRQSTPRHIGVRPQFSPLVARRFVGIPPAFLLDEYIPRYQLLSSIDAAKKRSRAYAHLQNCNLCPRRCGVNRFEETGVCLIGAETVKVNVIAPHRGEEPCIQGFHGSGSVFFSGCNLRCVFCQNHDIAHQRKGFDLTPEELAEWFMKLQQIGNCHNVNLVTPEHVVPQVALAILTARDMGLKIPIIYNTSSFDSLESLELLDGLVDIYLPDFKVWKGSTSKRLLKADDYAETAMESIKAMHQQVGDLCFTSDGIAKKGVLLRHLVMPGKEDEGREIMRWLAENVSTDLYVHIMEQYHPDAHVGKKKRTTKSTGDDKAEVRYADINRAIRDDELGSVRDAAVAAGLWRFCEVNEDQSMFHLLALPRLRPQIAHHPRPLRRRSHGDRTRRPPLVYAVCPPGRLLSRRHKSHKARLTLSATGSEGGEGQRTHVQVLANSIVASVLILLHTYSTVWRGGRTSSAECFQNGRSATDLLVVGIVANYAAVAADTFSSELGILSSSRPRLITSPTLRPVPPGTNGGVTLAGLGAGVLGAFTCALTSAILLPFCEGSIADRVVWTLAFTGWGALGSVLDSVLGGLLQASVVDRRSGKVVEGEGGQKVLVHAHSRVGGSTGFSTAGSQGQAQKRKGGKEAPTESVQESRRVESGFDLLDNNAVNALMALIMSVGAMGVASWVWGVSVSELKIALGF</sequence>
<dbReference type="EMBL" id="ML742090">
    <property type="protein sequence ID" value="KAE8150603.1"/>
    <property type="molecule type" value="Genomic_DNA"/>
</dbReference>
<dbReference type="GO" id="GO:0016020">
    <property type="term" value="C:membrane"/>
    <property type="evidence" value="ECO:0007669"/>
    <property type="project" value="UniProtKB-SubCell"/>
</dbReference>
<keyword evidence="5" id="KW-0479">Metal-binding</keyword>
<keyword evidence="14" id="KW-1185">Reference proteome</keyword>
<dbReference type="GO" id="GO:0046872">
    <property type="term" value="F:metal ion binding"/>
    <property type="evidence" value="ECO:0007669"/>
    <property type="project" value="UniProtKB-KW"/>
</dbReference>
<feature type="transmembrane region" description="Helical" evidence="11">
    <location>
        <begin position="660"/>
        <end position="681"/>
    </location>
</feature>
<evidence type="ECO:0000256" key="10">
    <source>
        <dbReference type="SAM" id="MobiDB-lite"/>
    </source>
</evidence>
<feature type="domain" description="Radical SAM core" evidence="12">
    <location>
        <begin position="117"/>
        <end position="286"/>
    </location>
</feature>
<dbReference type="Proteomes" id="UP000325780">
    <property type="component" value="Unassembled WGS sequence"/>
</dbReference>
<evidence type="ECO:0000256" key="5">
    <source>
        <dbReference type="ARBA" id="ARBA00022723"/>
    </source>
</evidence>
<dbReference type="InterPro" id="IPR002794">
    <property type="entry name" value="DUF92_TMEM19"/>
</dbReference>
<proteinExistence type="inferred from homology"/>
<accession>A0A5N6TW48</accession>
<evidence type="ECO:0000256" key="11">
    <source>
        <dbReference type="SAM" id="Phobius"/>
    </source>
</evidence>
<name>A0A5N6TW48_ASPAV</name>
<evidence type="ECO:0000313" key="14">
    <source>
        <dbReference type="Proteomes" id="UP000325780"/>
    </source>
</evidence>
<dbReference type="SFLD" id="SFLDG01099">
    <property type="entry name" value="Uncharacterised_Radical_SAM_Su"/>
    <property type="match status" value="1"/>
</dbReference>
<dbReference type="InterPro" id="IPR013785">
    <property type="entry name" value="Aldolase_TIM"/>
</dbReference>
<dbReference type="SFLD" id="SFLDS00029">
    <property type="entry name" value="Radical_SAM"/>
    <property type="match status" value="1"/>
</dbReference>
<keyword evidence="7" id="KW-0408">Iron</keyword>
<evidence type="ECO:0000256" key="3">
    <source>
        <dbReference type="ARBA" id="ARBA00022691"/>
    </source>
</evidence>
<evidence type="ECO:0000256" key="1">
    <source>
        <dbReference type="ARBA" id="ARBA00004141"/>
    </source>
</evidence>
<keyword evidence="8" id="KW-0411">Iron-sulfur</keyword>
<evidence type="ECO:0000256" key="2">
    <source>
        <dbReference type="ARBA" id="ARBA00009012"/>
    </source>
</evidence>
<feature type="compositionally biased region" description="Basic and acidic residues" evidence="10">
    <location>
        <begin position="635"/>
        <end position="646"/>
    </location>
</feature>
<feature type="transmembrane region" description="Helical" evidence="11">
    <location>
        <begin position="562"/>
        <end position="585"/>
    </location>
</feature>
<evidence type="ECO:0000256" key="6">
    <source>
        <dbReference type="ARBA" id="ARBA00022989"/>
    </source>
</evidence>
<evidence type="ECO:0000256" key="9">
    <source>
        <dbReference type="ARBA" id="ARBA00023136"/>
    </source>
</evidence>
<dbReference type="PANTHER" id="PTHR43075:SF1">
    <property type="entry name" value="FORMATE LYASE ACTIVATING ENZYME, PUTATIVE (AFU_ORTHOLOGUE AFUA_2G15630)-RELATED"/>
    <property type="match status" value="1"/>
</dbReference>
<comment type="similarity">
    <text evidence="2">Belongs to the TMEM19 family.</text>
</comment>
<dbReference type="AlphaFoldDB" id="A0A5N6TW48"/>
<organism evidence="13 14">
    <name type="scientific">Aspergillus avenaceus</name>
    <dbReference type="NCBI Taxonomy" id="36643"/>
    <lineage>
        <taxon>Eukaryota</taxon>
        <taxon>Fungi</taxon>
        <taxon>Dikarya</taxon>
        <taxon>Ascomycota</taxon>
        <taxon>Pezizomycotina</taxon>
        <taxon>Eurotiomycetes</taxon>
        <taxon>Eurotiomycetidae</taxon>
        <taxon>Eurotiales</taxon>
        <taxon>Aspergillaceae</taxon>
        <taxon>Aspergillus</taxon>
        <taxon>Aspergillus subgen. Circumdati</taxon>
    </lineage>
</organism>
<keyword evidence="4 11" id="KW-0812">Transmembrane</keyword>
<feature type="compositionally biased region" description="Polar residues" evidence="10">
    <location>
        <begin position="619"/>
        <end position="629"/>
    </location>
</feature>
<evidence type="ECO:0000259" key="12">
    <source>
        <dbReference type="Pfam" id="PF04055"/>
    </source>
</evidence>